<dbReference type="Gramene" id="rna23486">
    <property type="protein sequence ID" value="RHN61072.1"/>
    <property type="gene ID" value="gene23486"/>
</dbReference>
<dbReference type="Proteomes" id="UP000265566">
    <property type="component" value="Chromosome 4"/>
</dbReference>
<organism evidence="1">
    <name type="scientific">Medicago truncatula</name>
    <name type="common">Barrel medic</name>
    <name type="synonym">Medicago tribuloides</name>
    <dbReference type="NCBI Taxonomy" id="3880"/>
    <lineage>
        <taxon>Eukaryota</taxon>
        <taxon>Viridiplantae</taxon>
        <taxon>Streptophyta</taxon>
        <taxon>Embryophyta</taxon>
        <taxon>Tracheophyta</taxon>
        <taxon>Spermatophyta</taxon>
        <taxon>Magnoliopsida</taxon>
        <taxon>eudicotyledons</taxon>
        <taxon>Gunneridae</taxon>
        <taxon>Pentapetalae</taxon>
        <taxon>rosids</taxon>
        <taxon>fabids</taxon>
        <taxon>Fabales</taxon>
        <taxon>Fabaceae</taxon>
        <taxon>Papilionoideae</taxon>
        <taxon>50 kb inversion clade</taxon>
        <taxon>NPAAA clade</taxon>
        <taxon>Hologalegina</taxon>
        <taxon>IRL clade</taxon>
        <taxon>Trifolieae</taxon>
        <taxon>Medicago</taxon>
    </lineage>
</organism>
<name>A0A396I647_MEDTR</name>
<proteinExistence type="predicted"/>
<dbReference type="EMBL" id="PSQE01000004">
    <property type="protein sequence ID" value="RHN61072.1"/>
    <property type="molecule type" value="Genomic_DNA"/>
</dbReference>
<sequence length="54" mass="6702">MNNPLCLSYCYFNFCYYQFFRKKHIPYFHETSNRNSSRGTKFIFPQKRSQVHIL</sequence>
<reference evidence="1" key="1">
    <citation type="journal article" date="2018" name="Nat. Plants">
        <title>Whole-genome landscape of Medicago truncatula symbiotic genes.</title>
        <authorList>
            <person name="Pecrix Y."/>
            <person name="Gamas P."/>
            <person name="Carrere S."/>
        </authorList>
    </citation>
    <scope>NUCLEOTIDE SEQUENCE</scope>
    <source>
        <tissue evidence="1">Leaves</tissue>
    </source>
</reference>
<protein>
    <submittedName>
        <fullName evidence="1">Uncharacterized protein</fullName>
    </submittedName>
</protein>
<comment type="caution">
    <text evidence="1">The sequence shown here is derived from an EMBL/GenBank/DDBJ whole genome shotgun (WGS) entry which is preliminary data.</text>
</comment>
<gene>
    <name evidence="1" type="ORF">MtrunA17_Chr4g0032651</name>
</gene>
<evidence type="ECO:0000313" key="1">
    <source>
        <dbReference type="EMBL" id="RHN61072.1"/>
    </source>
</evidence>
<dbReference type="AlphaFoldDB" id="A0A396I647"/>
<accession>A0A396I647</accession>